<evidence type="ECO:0000256" key="4">
    <source>
        <dbReference type="ARBA" id="ARBA00004661"/>
    </source>
</evidence>
<feature type="binding site" evidence="17">
    <location>
        <position position="152"/>
    </location>
    <ligand>
        <name>NAD(+)</name>
        <dbReference type="ChEBI" id="CHEBI:57540"/>
    </ligand>
</feature>
<dbReference type="PIRSF" id="PIRSF001455">
    <property type="entry name" value="DHQ_synth"/>
    <property type="match status" value="1"/>
</dbReference>
<comment type="caution">
    <text evidence="17">Lacks conserved residue(s) required for the propagation of feature annotation.</text>
</comment>
<evidence type="ECO:0000256" key="1">
    <source>
        <dbReference type="ARBA" id="ARBA00001393"/>
    </source>
</evidence>
<evidence type="ECO:0000313" key="20">
    <source>
        <dbReference type="EMBL" id="KHF40336.1"/>
    </source>
</evidence>
<comment type="catalytic activity">
    <reaction evidence="1 17">
        <text>7-phospho-2-dehydro-3-deoxy-D-arabino-heptonate = 3-dehydroquinate + phosphate</text>
        <dbReference type="Rhea" id="RHEA:21968"/>
        <dbReference type="ChEBI" id="CHEBI:32364"/>
        <dbReference type="ChEBI" id="CHEBI:43474"/>
        <dbReference type="ChEBI" id="CHEBI:58394"/>
        <dbReference type="EC" id="4.2.3.4"/>
    </reaction>
</comment>
<evidence type="ECO:0000256" key="13">
    <source>
        <dbReference type="ARBA" id="ARBA00023027"/>
    </source>
</evidence>
<dbReference type="Gene3D" id="3.40.50.1970">
    <property type="match status" value="1"/>
</dbReference>
<comment type="cofactor">
    <cofactor evidence="17">
        <name>Co(2+)</name>
        <dbReference type="ChEBI" id="CHEBI:48828"/>
    </cofactor>
    <cofactor evidence="17">
        <name>Zn(2+)</name>
        <dbReference type="ChEBI" id="CHEBI:29105"/>
    </cofactor>
    <text evidence="17">Binds 1 divalent metal cation per subunit. Can use either Co(2+) or Zn(2+).</text>
</comment>
<feature type="binding site" evidence="17">
    <location>
        <position position="185"/>
    </location>
    <ligand>
        <name>Zn(2+)</name>
        <dbReference type="ChEBI" id="CHEBI:29105"/>
    </ligand>
</feature>
<dbReference type="InterPro" id="IPR056179">
    <property type="entry name" value="DHQS_C"/>
</dbReference>
<evidence type="ECO:0000256" key="9">
    <source>
        <dbReference type="ARBA" id="ARBA00022605"/>
    </source>
</evidence>
<dbReference type="SUPFAM" id="SSF56796">
    <property type="entry name" value="Dehydroquinate synthase-like"/>
    <property type="match status" value="1"/>
</dbReference>
<dbReference type="GO" id="GO:0003856">
    <property type="term" value="F:3-dehydroquinate synthase activity"/>
    <property type="evidence" value="ECO:0007669"/>
    <property type="project" value="UniProtKB-UniRule"/>
</dbReference>
<proteinExistence type="inferred from homology"/>
<feature type="domain" description="3-dehydroquinate synthase C-terminal" evidence="19">
    <location>
        <begin position="182"/>
        <end position="325"/>
    </location>
</feature>
<dbReference type="GO" id="GO:0009423">
    <property type="term" value="P:chorismate biosynthetic process"/>
    <property type="evidence" value="ECO:0007669"/>
    <property type="project" value="UniProtKB-UniRule"/>
</dbReference>
<evidence type="ECO:0000256" key="11">
    <source>
        <dbReference type="ARBA" id="ARBA00022741"/>
    </source>
</evidence>
<dbReference type="UniPathway" id="UPA00053">
    <property type="reaction ID" value="UER00085"/>
</dbReference>
<evidence type="ECO:0000256" key="17">
    <source>
        <dbReference type="HAMAP-Rule" id="MF_00110"/>
    </source>
</evidence>
<keyword evidence="16 17" id="KW-0170">Cobalt</keyword>
<keyword evidence="15 17" id="KW-0456">Lyase</keyword>
<feature type="binding site" evidence="17">
    <location>
        <begin position="107"/>
        <end position="111"/>
    </location>
    <ligand>
        <name>NAD(+)</name>
        <dbReference type="ChEBI" id="CHEBI:57540"/>
    </ligand>
</feature>
<gene>
    <name evidence="17" type="primary">aroB</name>
    <name evidence="20" type="ORF">LQ50_10090</name>
</gene>
<evidence type="ECO:0000256" key="16">
    <source>
        <dbReference type="ARBA" id="ARBA00023285"/>
    </source>
</evidence>
<dbReference type="InterPro" id="IPR050071">
    <property type="entry name" value="Dehydroquinate_synthase"/>
</dbReference>
<reference evidence="20 21" key="1">
    <citation type="submission" date="2014-09" db="EMBL/GenBank/DDBJ databases">
        <title>Genome sequencing and annotation of Bacillus Okhensis strain Kh10-101T.</title>
        <authorList>
            <person name="Prakash J.S."/>
        </authorList>
    </citation>
    <scope>NUCLEOTIDE SEQUENCE [LARGE SCALE GENOMIC DNA]</scope>
    <source>
        <strain evidence="21">Kh10-101T</strain>
    </source>
</reference>
<keyword evidence="9 17" id="KW-0028">Amino-acid biosynthesis</keyword>
<dbReference type="GO" id="GO:0005737">
    <property type="term" value="C:cytoplasm"/>
    <property type="evidence" value="ECO:0007669"/>
    <property type="project" value="UniProtKB-SubCell"/>
</dbReference>
<name>A0A0B0IL19_9BACI</name>
<evidence type="ECO:0000256" key="10">
    <source>
        <dbReference type="ARBA" id="ARBA00022723"/>
    </source>
</evidence>
<keyword evidence="14 17" id="KW-0057">Aromatic amino acid biosynthesis</keyword>
<dbReference type="Gene3D" id="1.20.1090.10">
    <property type="entry name" value="Dehydroquinate synthase-like - alpha domain"/>
    <property type="match status" value="1"/>
</dbReference>
<dbReference type="AlphaFoldDB" id="A0A0B0IL19"/>
<dbReference type="GO" id="GO:0008652">
    <property type="term" value="P:amino acid biosynthetic process"/>
    <property type="evidence" value="ECO:0007669"/>
    <property type="project" value="UniProtKB-KW"/>
</dbReference>
<keyword evidence="11 17" id="KW-0547">Nucleotide-binding</keyword>
<organism evidence="20 21">
    <name type="scientific">Halalkalibacter okhensis</name>
    <dbReference type="NCBI Taxonomy" id="333138"/>
    <lineage>
        <taxon>Bacteria</taxon>
        <taxon>Bacillati</taxon>
        <taxon>Bacillota</taxon>
        <taxon>Bacilli</taxon>
        <taxon>Bacillales</taxon>
        <taxon>Bacillaceae</taxon>
        <taxon>Halalkalibacter</taxon>
    </lineage>
</organism>
<evidence type="ECO:0000256" key="8">
    <source>
        <dbReference type="ARBA" id="ARBA00022490"/>
    </source>
</evidence>
<dbReference type="Pfam" id="PF01761">
    <property type="entry name" value="DHQ_synthase"/>
    <property type="match status" value="1"/>
</dbReference>
<dbReference type="PANTHER" id="PTHR43622">
    <property type="entry name" value="3-DEHYDROQUINATE SYNTHASE"/>
    <property type="match status" value="1"/>
</dbReference>
<dbReference type="GO" id="GO:0000166">
    <property type="term" value="F:nucleotide binding"/>
    <property type="evidence" value="ECO:0007669"/>
    <property type="project" value="UniProtKB-KW"/>
</dbReference>
<evidence type="ECO:0000256" key="12">
    <source>
        <dbReference type="ARBA" id="ARBA00022833"/>
    </source>
</evidence>
<dbReference type="EMBL" id="JRJU01000010">
    <property type="protein sequence ID" value="KHF40336.1"/>
    <property type="molecule type" value="Genomic_DNA"/>
</dbReference>
<keyword evidence="13 17" id="KW-0520">NAD</keyword>
<dbReference type="GO" id="GO:0009073">
    <property type="term" value="P:aromatic amino acid family biosynthetic process"/>
    <property type="evidence" value="ECO:0007669"/>
    <property type="project" value="UniProtKB-KW"/>
</dbReference>
<dbReference type="NCBIfam" id="TIGR01357">
    <property type="entry name" value="aroB"/>
    <property type="match status" value="1"/>
</dbReference>
<dbReference type="CDD" id="cd08195">
    <property type="entry name" value="DHQS"/>
    <property type="match status" value="1"/>
</dbReference>
<evidence type="ECO:0000256" key="14">
    <source>
        <dbReference type="ARBA" id="ARBA00023141"/>
    </source>
</evidence>
<dbReference type="EC" id="4.2.3.4" evidence="6 17"/>
<evidence type="ECO:0000256" key="6">
    <source>
        <dbReference type="ARBA" id="ARBA00013031"/>
    </source>
</evidence>
<dbReference type="FunFam" id="3.40.50.1970:FF:000001">
    <property type="entry name" value="3-dehydroquinate synthase"/>
    <property type="match status" value="1"/>
</dbReference>
<keyword evidence="21" id="KW-1185">Reference proteome</keyword>
<sequence>MNHVLIEVKSKTYKVYIDGGLRSKIGEMMESVLTSPISSVLIITDSSVAPLYLDDIVGSFHEKLPIYTTVIKSGEASKSFEVYEQVMTKALESRLDRKSVIVALGGGVVGDLAGFVASTYMRGIRFVQVPTTLLAHDSSVGGKVAINHPLGKNMVGSFHQPEAVFYDTEALYSLPEQEWRSGFAEVIKHGFIRNNSFLNWLQAEVTSFEELPLELVNQMLEKSLAVKADIVAEDELESGVRAYLNFGHTLGHAIEAESGYGVVTHGEAVAIGMIFALKLSEKIFEIDLDVKKYEAWFKRLGYKTRISNKLNVSRLVTKMQNDKKAESGTIRMVLLREIEEALLVEVPPNIIEQLLVEQMEVENNG</sequence>
<dbReference type="STRING" id="333138.LQ50_10090"/>
<evidence type="ECO:0000256" key="5">
    <source>
        <dbReference type="ARBA" id="ARBA00005412"/>
    </source>
</evidence>
<dbReference type="InterPro" id="IPR030960">
    <property type="entry name" value="DHQS/DOIS_N"/>
</dbReference>
<keyword evidence="8 17" id="KW-0963">Cytoplasm</keyword>
<evidence type="ECO:0000256" key="15">
    <source>
        <dbReference type="ARBA" id="ARBA00023239"/>
    </source>
</evidence>
<comment type="subcellular location">
    <subcellularLocation>
        <location evidence="3 17">Cytoplasm</location>
    </subcellularLocation>
</comment>
<feature type="binding site" evidence="17">
    <location>
        <begin position="73"/>
        <end position="78"/>
    </location>
    <ligand>
        <name>NAD(+)</name>
        <dbReference type="ChEBI" id="CHEBI:57540"/>
    </ligand>
</feature>
<feature type="binding site" evidence="17">
    <location>
        <position position="248"/>
    </location>
    <ligand>
        <name>Zn(2+)</name>
        <dbReference type="ChEBI" id="CHEBI:29105"/>
    </ligand>
</feature>
<dbReference type="RefSeq" id="WP_034628511.1">
    <property type="nucleotide sequence ID" value="NZ_JRJU01000010.1"/>
</dbReference>
<evidence type="ECO:0000256" key="3">
    <source>
        <dbReference type="ARBA" id="ARBA00004496"/>
    </source>
</evidence>
<keyword evidence="12 17" id="KW-0862">Zinc</keyword>
<dbReference type="InterPro" id="IPR030963">
    <property type="entry name" value="DHQ_synth_fam"/>
</dbReference>
<comment type="function">
    <text evidence="17">Catalyzes the conversion of 3-deoxy-D-arabino-heptulosonate 7-phosphate (DAHP) to dehydroquinate (DHQ).</text>
</comment>
<evidence type="ECO:0000313" key="21">
    <source>
        <dbReference type="Proteomes" id="UP000030832"/>
    </source>
</evidence>
<comment type="pathway">
    <text evidence="4 17">Metabolic intermediate biosynthesis; chorismate biosynthesis; chorismate from D-erythrose 4-phosphate and phosphoenolpyruvate: step 2/7.</text>
</comment>
<feature type="binding site" evidence="17">
    <location>
        <begin position="131"/>
        <end position="132"/>
    </location>
    <ligand>
        <name>NAD(+)</name>
        <dbReference type="ChEBI" id="CHEBI:57540"/>
    </ligand>
</feature>
<dbReference type="HAMAP" id="MF_00110">
    <property type="entry name" value="DHQ_synthase"/>
    <property type="match status" value="1"/>
</dbReference>
<feature type="binding site" evidence="17">
    <location>
        <position position="143"/>
    </location>
    <ligand>
        <name>NAD(+)</name>
        <dbReference type="ChEBI" id="CHEBI:57540"/>
    </ligand>
</feature>
<dbReference type="GO" id="GO:0046872">
    <property type="term" value="F:metal ion binding"/>
    <property type="evidence" value="ECO:0007669"/>
    <property type="project" value="UniProtKB-KW"/>
</dbReference>
<comment type="similarity">
    <text evidence="5 17">Belongs to the sugar phosphate cyclases superfamily. Dehydroquinate synthase family.</text>
</comment>
<evidence type="ECO:0000259" key="18">
    <source>
        <dbReference type="Pfam" id="PF01761"/>
    </source>
</evidence>
<dbReference type="PANTHER" id="PTHR43622:SF7">
    <property type="entry name" value="3-DEHYDROQUINATE SYNTHASE, CHLOROPLASTIC"/>
    <property type="match status" value="1"/>
</dbReference>
<protein>
    <recommendedName>
        <fullName evidence="7 17">3-dehydroquinate synthase</fullName>
        <shortName evidence="17">DHQS</shortName>
        <ecNumber evidence="6 17">4.2.3.4</ecNumber>
    </recommendedName>
</protein>
<evidence type="ECO:0000256" key="7">
    <source>
        <dbReference type="ARBA" id="ARBA00017684"/>
    </source>
</evidence>
<evidence type="ECO:0000256" key="2">
    <source>
        <dbReference type="ARBA" id="ARBA00001911"/>
    </source>
</evidence>
<dbReference type="InterPro" id="IPR016037">
    <property type="entry name" value="DHQ_synth_AroB"/>
</dbReference>
<dbReference type="Pfam" id="PF24621">
    <property type="entry name" value="DHQS_C"/>
    <property type="match status" value="1"/>
</dbReference>
<accession>A0A0B0IL19</accession>
<dbReference type="OrthoDB" id="9806583at2"/>
<evidence type="ECO:0000259" key="19">
    <source>
        <dbReference type="Pfam" id="PF24621"/>
    </source>
</evidence>
<dbReference type="eggNOG" id="COG0337">
    <property type="taxonomic scope" value="Bacteria"/>
</dbReference>
<comment type="cofactor">
    <cofactor evidence="2 17">
        <name>NAD(+)</name>
        <dbReference type="ChEBI" id="CHEBI:57540"/>
    </cofactor>
</comment>
<comment type="caution">
    <text evidence="20">The sequence shown here is derived from an EMBL/GenBank/DDBJ whole genome shotgun (WGS) entry which is preliminary data.</text>
</comment>
<keyword evidence="10 17" id="KW-0479">Metal-binding</keyword>
<feature type="domain" description="3-dehydroquinate synthase N-terminal" evidence="18">
    <location>
        <begin position="69"/>
        <end position="180"/>
    </location>
</feature>
<dbReference type="Proteomes" id="UP000030832">
    <property type="component" value="Unassembled WGS sequence"/>
</dbReference>
<feature type="binding site" evidence="17">
    <location>
        <position position="265"/>
    </location>
    <ligand>
        <name>Zn(2+)</name>
        <dbReference type="ChEBI" id="CHEBI:29105"/>
    </ligand>
</feature>